<dbReference type="OrthoDB" id="7041911at2"/>
<dbReference type="KEGG" id="avn:Avin_36520"/>
<gene>
    <name evidence="1" type="ordered locus">Avin_36520</name>
</gene>
<dbReference type="STRING" id="322710.Avin_36520"/>
<dbReference type="Proteomes" id="UP000002424">
    <property type="component" value="Chromosome"/>
</dbReference>
<dbReference type="HOGENOM" id="CLU_1665839_0_0_6"/>
<dbReference type="RefSeq" id="WP_012702174.1">
    <property type="nucleotide sequence ID" value="NC_012560.1"/>
</dbReference>
<dbReference type="EMBL" id="CP001157">
    <property type="protein sequence ID" value="ACO79799.1"/>
    <property type="molecule type" value="Genomic_DNA"/>
</dbReference>
<name>C1DRE1_AZOVD</name>
<protein>
    <submittedName>
        <fullName evidence="1">Uncharacterized protein</fullName>
    </submittedName>
</protein>
<proteinExistence type="predicted"/>
<evidence type="ECO:0000313" key="1">
    <source>
        <dbReference type="EMBL" id="ACO79799.1"/>
    </source>
</evidence>
<dbReference type="AlphaFoldDB" id="C1DRE1"/>
<reference evidence="1 2" key="1">
    <citation type="journal article" date="2009" name="J. Bacteriol.">
        <title>Genome sequence of Azotobacter vinelandii, an obligate aerobe specialized to support diverse anaerobic metabolic processes.</title>
        <authorList>
            <person name="Setubal J.C."/>
            <person name="dos Santos P."/>
            <person name="Goldman B.S."/>
            <person name="Ertesvag H."/>
            <person name="Espin G."/>
            <person name="Rubio L.M."/>
            <person name="Valla S."/>
            <person name="Almeida N.F."/>
            <person name="Balasubramanian D."/>
            <person name="Cromes L."/>
            <person name="Curatti L."/>
            <person name="Du Z."/>
            <person name="Godsy E."/>
            <person name="Goodner B."/>
            <person name="Hellner-Burris K."/>
            <person name="Hernandez J.A."/>
            <person name="Houmiel K."/>
            <person name="Imperial J."/>
            <person name="Kennedy C."/>
            <person name="Larson T.J."/>
            <person name="Latreille P."/>
            <person name="Ligon L.S."/>
            <person name="Lu J."/>
            <person name="Maerk M."/>
            <person name="Miller N.M."/>
            <person name="Norton S."/>
            <person name="O'Carroll I.P."/>
            <person name="Paulsen I."/>
            <person name="Raulfs E.C."/>
            <person name="Roemer R."/>
            <person name="Rosser J."/>
            <person name="Segura D."/>
            <person name="Slater S."/>
            <person name="Stricklin S.L."/>
            <person name="Studholme D.J."/>
            <person name="Sun J."/>
            <person name="Viana C.J."/>
            <person name="Wallin E."/>
            <person name="Wang B."/>
            <person name="Wheeler C."/>
            <person name="Zhu H."/>
            <person name="Dean D.R."/>
            <person name="Dixon R."/>
            <person name="Wood D."/>
        </authorList>
    </citation>
    <scope>NUCLEOTIDE SEQUENCE [LARGE SCALE GENOMIC DNA]</scope>
    <source>
        <strain evidence="2">DJ / ATCC BAA-1303</strain>
    </source>
</reference>
<dbReference type="GeneID" id="88186638"/>
<accession>C1DRE1</accession>
<sequence>MTIGIAVDRLAQAVTNANFYGNPNVELNARILRARAEGDPCRDFAHGTLDAAFVLPEGTFTLRIRWEAEGQSKVEHGWICREAPHLSGGGIFSDAPILDGDSVPLSADADELVGLAYEFFSCQEIESAITPVLPVRPEGEYAGTSFRPWHGRRKRCGR</sequence>
<evidence type="ECO:0000313" key="2">
    <source>
        <dbReference type="Proteomes" id="UP000002424"/>
    </source>
</evidence>
<organism evidence="1 2">
    <name type="scientific">Azotobacter vinelandii (strain DJ / ATCC BAA-1303)</name>
    <dbReference type="NCBI Taxonomy" id="322710"/>
    <lineage>
        <taxon>Bacteria</taxon>
        <taxon>Pseudomonadati</taxon>
        <taxon>Pseudomonadota</taxon>
        <taxon>Gammaproteobacteria</taxon>
        <taxon>Pseudomonadales</taxon>
        <taxon>Pseudomonadaceae</taxon>
        <taxon>Azotobacter</taxon>
    </lineage>
</organism>
<keyword evidence="2" id="KW-1185">Reference proteome</keyword>
<dbReference type="EnsemblBacteria" id="ACO79799">
    <property type="protein sequence ID" value="ACO79799"/>
    <property type="gene ID" value="Avin_36520"/>
</dbReference>